<organism evidence="3 4">
    <name type="scientific">Candidatus Neomicrothrix subdominans</name>
    <dbReference type="NCBI Taxonomy" id="2954438"/>
    <lineage>
        <taxon>Bacteria</taxon>
        <taxon>Bacillati</taxon>
        <taxon>Actinomycetota</taxon>
        <taxon>Acidimicrobiia</taxon>
        <taxon>Acidimicrobiales</taxon>
        <taxon>Microthrixaceae</taxon>
        <taxon>Candidatus Neomicrothrix</taxon>
    </lineage>
</organism>
<dbReference type="InterPro" id="IPR001509">
    <property type="entry name" value="Epimerase_deHydtase"/>
</dbReference>
<dbReference type="Gene3D" id="3.40.50.720">
    <property type="entry name" value="NAD(P)-binding Rossmann-like Domain"/>
    <property type="match status" value="1"/>
</dbReference>
<dbReference type="PANTHER" id="PTHR43000">
    <property type="entry name" value="DTDP-D-GLUCOSE 4,6-DEHYDRATASE-RELATED"/>
    <property type="match status" value="1"/>
</dbReference>
<evidence type="ECO:0000259" key="2">
    <source>
        <dbReference type="Pfam" id="PF01370"/>
    </source>
</evidence>
<name>A0A936NAN9_9ACTN</name>
<dbReference type="Pfam" id="PF01370">
    <property type="entry name" value="Epimerase"/>
    <property type="match status" value="1"/>
</dbReference>
<dbReference type="EMBL" id="JADJZA010000001">
    <property type="protein sequence ID" value="MBK9295988.1"/>
    <property type="molecule type" value="Genomic_DNA"/>
</dbReference>
<proteinExistence type="inferred from homology"/>
<reference evidence="3 4" key="1">
    <citation type="submission" date="2020-10" db="EMBL/GenBank/DDBJ databases">
        <title>Connecting structure to function with the recovery of over 1000 high-quality activated sludge metagenome-assembled genomes encoding full-length rRNA genes using long-read sequencing.</title>
        <authorList>
            <person name="Singleton C.M."/>
            <person name="Petriglieri F."/>
            <person name="Kristensen J.M."/>
            <person name="Kirkegaard R.H."/>
            <person name="Michaelsen T.Y."/>
            <person name="Andersen M.H."/>
            <person name="Karst S.M."/>
            <person name="Dueholm M.S."/>
            <person name="Nielsen P.H."/>
            <person name="Albertsen M."/>
        </authorList>
    </citation>
    <scope>NUCLEOTIDE SEQUENCE [LARGE SCALE GENOMIC DNA]</scope>
    <source>
        <strain evidence="3">Lyne_18-Q3-R50-59_MAXAC.006</strain>
    </source>
</reference>
<dbReference type="SUPFAM" id="SSF51735">
    <property type="entry name" value="NAD(P)-binding Rossmann-fold domains"/>
    <property type="match status" value="1"/>
</dbReference>
<comment type="similarity">
    <text evidence="1">Belongs to the NAD(P)-dependent epimerase/dehydratase family.</text>
</comment>
<evidence type="ECO:0000313" key="4">
    <source>
        <dbReference type="Proteomes" id="UP000727993"/>
    </source>
</evidence>
<sequence length="345" mass="36678">MTELPDLDGRQVFITGANGFVGRALADRCRGLGADVVGLDTDAALERGVVAGDITNPAPWQGLLHGCDLVIHTAAVMTNNVDPALAWSVNVVGTRRVIEASADAGVGRLVHLSSMGVARFAQTQTEAVQRFNPGAPLDERWPLMPTGNPYTDTKIAGEHAVLAAHAAGELAATIIRPADVYGPGCRPWVLEPLAAIRAGHFLLPNHGEGLFTAIYVDDLVDGILTAATTEAAAGHIIHLGGEQPVTTAEYFGHFYRMLGLEGPPRSYSTRTAVAIAEAARRSYQLAHKPTELGRGVMEMLNKSRPVSNAKAHQLLGWEPQVSLSEGMARTEAWLRTEGHLGDAAR</sequence>
<dbReference type="InterPro" id="IPR036291">
    <property type="entry name" value="NAD(P)-bd_dom_sf"/>
</dbReference>
<comment type="caution">
    <text evidence="3">The sequence shown here is derived from an EMBL/GenBank/DDBJ whole genome shotgun (WGS) entry which is preliminary data.</text>
</comment>
<accession>A0A936NAN9</accession>
<dbReference type="AlphaFoldDB" id="A0A936NAN9"/>
<gene>
    <name evidence="3" type="ORF">IPN02_03745</name>
</gene>
<feature type="domain" description="NAD-dependent epimerase/dehydratase" evidence="2">
    <location>
        <begin position="12"/>
        <end position="240"/>
    </location>
</feature>
<evidence type="ECO:0000256" key="1">
    <source>
        <dbReference type="ARBA" id="ARBA00007637"/>
    </source>
</evidence>
<protein>
    <submittedName>
        <fullName evidence="3">NAD(P)-dependent oxidoreductase</fullName>
    </submittedName>
</protein>
<evidence type="ECO:0000313" key="3">
    <source>
        <dbReference type="EMBL" id="MBK9295988.1"/>
    </source>
</evidence>
<dbReference type="Proteomes" id="UP000727993">
    <property type="component" value="Unassembled WGS sequence"/>
</dbReference>